<dbReference type="InterPro" id="IPR013325">
    <property type="entry name" value="RNA_pol_sigma_r2"/>
</dbReference>
<dbReference type="Gene3D" id="3.10.450.50">
    <property type="match status" value="1"/>
</dbReference>
<keyword evidence="3" id="KW-0805">Transcription regulation</keyword>
<reference evidence="8 9" key="1">
    <citation type="submission" date="2019-10" db="EMBL/GenBank/DDBJ databases">
        <title>Actinomadura rubteroloni sp. nov. and Actinomadura macrotermitis sp. nov., isolated from the gut of fungus growing-termite Macrotermes natalensis.</title>
        <authorList>
            <person name="Benndorf R."/>
            <person name="Martin K."/>
            <person name="Kuefner M."/>
            <person name="De Beer W."/>
            <person name="Kaster A.-K."/>
            <person name="Vollmers J."/>
            <person name="Poulsen M."/>
            <person name="Beemelmanns C."/>
        </authorList>
    </citation>
    <scope>NUCLEOTIDE SEQUENCE [LARGE SCALE GENOMIC DNA]</scope>
    <source>
        <strain evidence="8 9">RB68</strain>
    </source>
</reference>
<dbReference type="InterPro" id="IPR032710">
    <property type="entry name" value="NTF2-like_dom_sf"/>
</dbReference>
<name>A0A7K0C503_9ACTN</name>
<gene>
    <name evidence="8" type="primary">sigJ_12</name>
    <name evidence="8" type="ORF">ACRB68_66290</name>
</gene>
<dbReference type="InterPro" id="IPR007627">
    <property type="entry name" value="RNA_pol_sigma70_r2"/>
</dbReference>
<evidence type="ECO:0000256" key="4">
    <source>
        <dbReference type="ARBA" id="ARBA00023082"/>
    </source>
</evidence>
<evidence type="ECO:0000256" key="2">
    <source>
        <dbReference type="ARBA" id="ARBA00011344"/>
    </source>
</evidence>
<dbReference type="GO" id="GO:0006352">
    <property type="term" value="P:DNA-templated transcription initiation"/>
    <property type="evidence" value="ECO:0007669"/>
    <property type="project" value="InterPro"/>
</dbReference>
<dbReference type="InterPro" id="IPR013249">
    <property type="entry name" value="RNA_pol_sigma70_r4_t2"/>
</dbReference>
<dbReference type="GO" id="GO:0003677">
    <property type="term" value="F:DNA binding"/>
    <property type="evidence" value="ECO:0007669"/>
    <property type="project" value="InterPro"/>
</dbReference>
<comment type="subunit">
    <text evidence="2">Interacts transiently with the RNA polymerase catalytic core formed by RpoA, RpoB, RpoC and RpoZ (2 alpha, 1 beta, 1 beta' and 1 omega subunit) to form the RNA polymerase holoenzyme that can initiate transcription.</text>
</comment>
<proteinExistence type="inferred from homology"/>
<comment type="similarity">
    <text evidence="1">Belongs to the sigma-70 factor family. ECF subfamily.</text>
</comment>
<dbReference type="AlphaFoldDB" id="A0A7K0C503"/>
<evidence type="ECO:0000259" key="6">
    <source>
        <dbReference type="Pfam" id="PF04542"/>
    </source>
</evidence>
<organism evidence="8 9">
    <name type="scientific">Actinomadura macrotermitis</name>
    <dbReference type="NCBI Taxonomy" id="2585200"/>
    <lineage>
        <taxon>Bacteria</taxon>
        <taxon>Bacillati</taxon>
        <taxon>Actinomycetota</taxon>
        <taxon>Actinomycetes</taxon>
        <taxon>Streptosporangiales</taxon>
        <taxon>Thermomonosporaceae</taxon>
        <taxon>Actinomadura</taxon>
    </lineage>
</organism>
<evidence type="ECO:0000313" key="9">
    <source>
        <dbReference type="Proteomes" id="UP000487268"/>
    </source>
</evidence>
<evidence type="ECO:0000256" key="1">
    <source>
        <dbReference type="ARBA" id="ARBA00010641"/>
    </source>
</evidence>
<dbReference type="Pfam" id="PF08281">
    <property type="entry name" value="Sigma70_r4_2"/>
    <property type="match status" value="1"/>
</dbReference>
<feature type="domain" description="RNA polymerase sigma factor 70 region 4 type 2" evidence="7">
    <location>
        <begin position="103"/>
        <end position="154"/>
    </location>
</feature>
<keyword evidence="9" id="KW-1185">Reference proteome</keyword>
<dbReference type="SUPFAM" id="SSF88659">
    <property type="entry name" value="Sigma3 and sigma4 domains of RNA polymerase sigma factors"/>
    <property type="match status" value="1"/>
</dbReference>
<evidence type="ECO:0000256" key="5">
    <source>
        <dbReference type="ARBA" id="ARBA00023163"/>
    </source>
</evidence>
<comment type="caution">
    <text evidence="8">The sequence shown here is derived from an EMBL/GenBank/DDBJ whole genome shotgun (WGS) entry which is preliminary data.</text>
</comment>
<accession>A0A7K0C503</accession>
<dbReference type="PANTHER" id="PTHR30173">
    <property type="entry name" value="SIGMA 19 FACTOR"/>
    <property type="match status" value="1"/>
</dbReference>
<dbReference type="GO" id="GO:0016987">
    <property type="term" value="F:sigma factor activity"/>
    <property type="evidence" value="ECO:0007669"/>
    <property type="project" value="UniProtKB-KW"/>
</dbReference>
<dbReference type="InterPro" id="IPR052704">
    <property type="entry name" value="ECF_Sigma-70_Domain"/>
</dbReference>
<dbReference type="InterPro" id="IPR014284">
    <property type="entry name" value="RNA_pol_sigma-70_dom"/>
</dbReference>
<dbReference type="Pfam" id="PF04542">
    <property type="entry name" value="Sigma70_r2"/>
    <property type="match status" value="1"/>
</dbReference>
<dbReference type="NCBIfam" id="NF007214">
    <property type="entry name" value="PRK09636.1"/>
    <property type="match status" value="1"/>
</dbReference>
<dbReference type="InterPro" id="IPR013324">
    <property type="entry name" value="RNA_pol_sigma_r3/r4-like"/>
</dbReference>
<dbReference type="RefSeq" id="WP_328595085.1">
    <property type="nucleotide sequence ID" value="NZ_WEGH01000005.1"/>
</dbReference>
<evidence type="ECO:0000259" key="7">
    <source>
        <dbReference type="Pfam" id="PF08281"/>
    </source>
</evidence>
<sequence>MPDGGERDFLAHRNLLMGVAYRVLGRVADAEDVVQEAWLRWSKAGPVADPEAFLVTVTTRLAVDRLRRVRARREAYVGEWLPDPLLTGPDAAAGVLRTESVSLALLVVLESLSPLERAVFVLRDVFEFPYAEIAAALDRREPAVRQLAARARTHVQERRPRFEVDPVAWRQVTDRFLGACLNGDVAELMGLLAPDVRLIADSGGKAVAPRRPITGPEQVARFVLKIMKLSRSFTDSAGVDPAARIGYRLVTANGGPALQVTADDRPFVHFQLQVADGRVSACHLIVNPDKFAAVTAEDGPALRP</sequence>
<dbReference type="SUPFAM" id="SSF88946">
    <property type="entry name" value="Sigma2 domain of RNA polymerase sigma factors"/>
    <property type="match status" value="1"/>
</dbReference>
<dbReference type="InterPro" id="IPR036388">
    <property type="entry name" value="WH-like_DNA-bd_sf"/>
</dbReference>
<dbReference type="Gene3D" id="1.10.1740.10">
    <property type="match status" value="1"/>
</dbReference>
<feature type="domain" description="RNA polymerase sigma-70 region 2" evidence="6">
    <location>
        <begin position="11"/>
        <end position="70"/>
    </location>
</feature>
<dbReference type="EMBL" id="WEGH01000005">
    <property type="protein sequence ID" value="MQY08520.1"/>
    <property type="molecule type" value="Genomic_DNA"/>
</dbReference>
<protein>
    <submittedName>
        <fullName evidence="8">ECF RNA polymerase sigma factor SigJ</fullName>
    </submittedName>
</protein>
<keyword evidence="5" id="KW-0804">Transcription</keyword>
<keyword evidence="4" id="KW-0731">Sigma factor</keyword>
<dbReference type="SUPFAM" id="SSF54427">
    <property type="entry name" value="NTF2-like"/>
    <property type="match status" value="1"/>
</dbReference>
<dbReference type="NCBIfam" id="TIGR02937">
    <property type="entry name" value="sigma70-ECF"/>
    <property type="match status" value="1"/>
</dbReference>
<dbReference type="Proteomes" id="UP000487268">
    <property type="component" value="Unassembled WGS sequence"/>
</dbReference>
<dbReference type="Gene3D" id="1.10.10.10">
    <property type="entry name" value="Winged helix-like DNA-binding domain superfamily/Winged helix DNA-binding domain"/>
    <property type="match status" value="1"/>
</dbReference>
<evidence type="ECO:0000256" key="3">
    <source>
        <dbReference type="ARBA" id="ARBA00023015"/>
    </source>
</evidence>
<dbReference type="PANTHER" id="PTHR30173:SF36">
    <property type="entry name" value="ECF RNA POLYMERASE SIGMA FACTOR SIGJ"/>
    <property type="match status" value="1"/>
</dbReference>
<evidence type="ECO:0000313" key="8">
    <source>
        <dbReference type="EMBL" id="MQY08520.1"/>
    </source>
</evidence>